<dbReference type="AlphaFoldDB" id="A0A699XHI7"/>
<reference evidence="1" key="1">
    <citation type="journal article" date="2019" name="Sci. Rep.">
        <title>Draft genome of Tanacetum cinerariifolium, the natural source of mosquito coil.</title>
        <authorList>
            <person name="Yamashiro T."/>
            <person name="Shiraishi A."/>
            <person name="Satake H."/>
            <person name="Nakayama K."/>
        </authorList>
    </citation>
    <scope>NUCLEOTIDE SEQUENCE</scope>
</reference>
<feature type="non-terminal residue" evidence="1">
    <location>
        <position position="85"/>
    </location>
</feature>
<gene>
    <name evidence="1" type="ORF">Tci_930592</name>
</gene>
<comment type="caution">
    <text evidence="1">The sequence shown here is derived from an EMBL/GenBank/DDBJ whole genome shotgun (WGS) entry which is preliminary data.</text>
</comment>
<dbReference type="PANTHER" id="PTHR31513">
    <property type="entry name" value="EPHRIN TYPE-B RECEPTOR"/>
    <property type="match status" value="1"/>
</dbReference>
<keyword evidence="1" id="KW-0675">Receptor</keyword>
<evidence type="ECO:0000313" key="1">
    <source>
        <dbReference type="EMBL" id="GFD58623.1"/>
    </source>
</evidence>
<protein>
    <submittedName>
        <fullName evidence="1">Ephrin type-B receptor</fullName>
    </submittedName>
</protein>
<sequence>PQGVDGAGGGHGGRGAACLVDDKKLPDDVWGGDAYAWSSLAKPLSYGSRGGTTSKEVDYGGGGGGKVMVVVKSNVEMNGGLFADG</sequence>
<feature type="non-terminal residue" evidence="1">
    <location>
        <position position="1"/>
    </location>
</feature>
<dbReference type="PANTHER" id="PTHR31513:SF1">
    <property type="entry name" value="EPHRIN TYPE-B RECEPTOR"/>
    <property type="match status" value="1"/>
</dbReference>
<organism evidence="1">
    <name type="scientific">Tanacetum cinerariifolium</name>
    <name type="common">Dalmatian daisy</name>
    <name type="synonym">Chrysanthemum cinerariifolium</name>
    <dbReference type="NCBI Taxonomy" id="118510"/>
    <lineage>
        <taxon>Eukaryota</taxon>
        <taxon>Viridiplantae</taxon>
        <taxon>Streptophyta</taxon>
        <taxon>Embryophyta</taxon>
        <taxon>Tracheophyta</taxon>
        <taxon>Spermatophyta</taxon>
        <taxon>Magnoliopsida</taxon>
        <taxon>eudicotyledons</taxon>
        <taxon>Gunneridae</taxon>
        <taxon>Pentapetalae</taxon>
        <taxon>asterids</taxon>
        <taxon>campanulids</taxon>
        <taxon>Asterales</taxon>
        <taxon>Asteraceae</taxon>
        <taxon>Asteroideae</taxon>
        <taxon>Anthemideae</taxon>
        <taxon>Anthemidinae</taxon>
        <taxon>Tanacetum</taxon>
    </lineage>
</organism>
<proteinExistence type="predicted"/>
<dbReference type="EMBL" id="BKCJ011855289">
    <property type="protein sequence ID" value="GFD58623.1"/>
    <property type="molecule type" value="Genomic_DNA"/>
</dbReference>
<name>A0A699XHI7_TANCI</name>
<accession>A0A699XHI7</accession>